<keyword evidence="2 4" id="KW-0238">DNA-binding</keyword>
<dbReference type="EMBL" id="GFAC01005549">
    <property type="protein sequence ID" value="JAT93639.1"/>
    <property type="molecule type" value="mRNA"/>
</dbReference>
<dbReference type="PANTHER" id="PTHR19303">
    <property type="entry name" value="TRANSPOSON"/>
    <property type="match status" value="1"/>
</dbReference>
<evidence type="ECO:0000256" key="4">
    <source>
        <dbReference type="PROSITE-ProRule" id="PRU00320"/>
    </source>
</evidence>
<dbReference type="PROSITE" id="PS50960">
    <property type="entry name" value="HTH_PSQ"/>
    <property type="match status" value="1"/>
</dbReference>
<reference evidence="8" key="1">
    <citation type="journal article" date="2017" name="Front. Cell. Infect. Microbiol.">
        <title>The Distinct Transcriptional Response of the Midgut of Amblyomma sculptum and Amblyomma aureolatum Ticks to Rickettsia rickettsii Correlates to Their Differences in Susceptibility to Infection.</title>
        <authorList>
            <person name="Martins L.A."/>
            <person name="Galletti M.F.B.M."/>
            <person name="Ribeiro J.M."/>
            <person name="Fujita A."/>
            <person name="Costa F.B."/>
            <person name="Labruna M.B."/>
            <person name="Daffre S."/>
            <person name="Fogaca A.C."/>
        </authorList>
    </citation>
    <scope>NUCLEOTIDE SEQUENCE</scope>
</reference>
<evidence type="ECO:0000313" key="8">
    <source>
        <dbReference type="EMBL" id="JAT93639.1"/>
    </source>
</evidence>
<feature type="domain" description="HTH psq-type" evidence="6">
    <location>
        <begin position="1"/>
        <end position="50"/>
    </location>
</feature>
<comment type="subcellular location">
    <subcellularLocation>
        <location evidence="1 4">Nucleus</location>
    </subcellularLocation>
</comment>
<sequence>KRGKYTTMSMAKKIAIVQQVQSGRSQSEVAREFSVSRQTVSDYIRNKVKILGEATKSSSSLERKNFRDGSHPKLEEALHMWLCATVAKRIPVSGDLLKQKAETLALRMNIEGFMFSDGWLRNFKKRYDLAFKRMCGESGAVDRTLVANYRSDTLESLLRQFSPDDVFNCDETALFYKMLPEKTLSVSGDPCHGGKHSKERVTVMIGSNMSGTEKLPLLVIGKSRNPRCFKGVKSLPVWYEANSKAWVTQQLFSEYIRKLDRKFKSQNRKVIVFVDNCGAHGHIHGLESINLEFLPPNTTSILQPMDQGVIKNLKVLYRTRLLSRMILCVDAGKQYAVSLLSAIDMLADAWKAVTPVTLQNCFRHAGFVRPDEADAVAPQDLSPSDVLPTDAEDVLRDLRSGGIAIPDTVSFDTFSDADSAVLTCAELDDDEIIRQVSAAPPNDDDSESEDDAPSAPLPSHAELVQAVTVLSAAYSDRTTLSEIQADLIARKQNRVQRRIHDFFKPTAETG</sequence>
<evidence type="ECO:0000256" key="3">
    <source>
        <dbReference type="ARBA" id="ARBA00023242"/>
    </source>
</evidence>
<evidence type="ECO:0000256" key="1">
    <source>
        <dbReference type="ARBA" id="ARBA00004123"/>
    </source>
</evidence>
<accession>A0A1E1X2Z8</accession>
<dbReference type="InterPro" id="IPR050863">
    <property type="entry name" value="CenT-Element_Derived"/>
</dbReference>
<evidence type="ECO:0000259" key="7">
    <source>
        <dbReference type="PROSITE" id="PS51253"/>
    </source>
</evidence>
<proteinExistence type="evidence at transcript level"/>
<dbReference type="Pfam" id="PF03221">
    <property type="entry name" value="HTH_Tnp_Tc5"/>
    <property type="match status" value="1"/>
</dbReference>
<feature type="DNA-binding region" description="H-T-H motif" evidence="4">
    <location>
        <begin position="26"/>
        <end position="46"/>
    </location>
</feature>
<feature type="domain" description="HTH CENPB-type" evidence="7">
    <location>
        <begin position="62"/>
        <end position="133"/>
    </location>
</feature>
<evidence type="ECO:0000256" key="5">
    <source>
        <dbReference type="SAM" id="MobiDB-lite"/>
    </source>
</evidence>
<feature type="compositionally biased region" description="Acidic residues" evidence="5">
    <location>
        <begin position="442"/>
        <end position="452"/>
    </location>
</feature>
<protein>
    <submittedName>
        <fullName evidence="8">Putative tigger transposable element</fullName>
    </submittedName>
</protein>
<name>A0A1E1X2Z8_9ACAR</name>
<dbReference type="InterPro" id="IPR007889">
    <property type="entry name" value="HTH_Psq"/>
</dbReference>
<dbReference type="PROSITE" id="PS51253">
    <property type="entry name" value="HTH_CENPB"/>
    <property type="match status" value="1"/>
</dbReference>
<dbReference type="Pfam" id="PF03184">
    <property type="entry name" value="DDE_1"/>
    <property type="match status" value="1"/>
</dbReference>
<dbReference type="AlphaFoldDB" id="A0A1E1X2Z8"/>
<dbReference type="InterPro" id="IPR009057">
    <property type="entry name" value="Homeodomain-like_sf"/>
</dbReference>
<feature type="region of interest" description="Disordered" evidence="5">
    <location>
        <begin position="438"/>
        <end position="457"/>
    </location>
</feature>
<dbReference type="InterPro" id="IPR004875">
    <property type="entry name" value="DDE_SF_endonuclease_dom"/>
</dbReference>
<dbReference type="GO" id="GO:0005634">
    <property type="term" value="C:nucleus"/>
    <property type="evidence" value="ECO:0007669"/>
    <property type="project" value="UniProtKB-SubCell"/>
</dbReference>
<dbReference type="SMART" id="SM00674">
    <property type="entry name" value="CENPB"/>
    <property type="match status" value="1"/>
</dbReference>
<dbReference type="Pfam" id="PF04218">
    <property type="entry name" value="CENP-B_N"/>
    <property type="match status" value="1"/>
</dbReference>
<evidence type="ECO:0000259" key="6">
    <source>
        <dbReference type="PROSITE" id="PS50960"/>
    </source>
</evidence>
<dbReference type="GO" id="GO:0003677">
    <property type="term" value="F:DNA binding"/>
    <property type="evidence" value="ECO:0007669"/>
    <property type="project" value="UniProtKB-UniRule"/>
</dbReference>
<feature type="non-terminal residue" evidence="8">
    <location>
        <position position="1"/>
    </location>
</feature>
<dbReference type="Gene3D" id="1.10.10.60">
    <property type="entry name" value="Homeodomain-like"/>
    <property type="match status" value="2"/>
</dbReference>
<organism evidence="8">
    <name type="scientific">Amblyomma aureolatum</name>
    <dbReference type="NCBI Taxonomy" id="187763"/>
    <lineage>
        <taxon>Eukaryota</taxon>
        <taxon>Metazoa</taxon>
        <taxon>Ecdysozoa</taxon>
        <taxon>Arthropoda</taxon>
        <taxon>Chelicerata</taxon>
        <taxon>Arachnida</taxon>
        <taxon>Acari</taxon>
        <taxon>Parasitiformes</taxon>
        <taxon>Ixodida</taxon>
        <taxon>Ixodoidea</taxon>
        <taxon>Ixodidae</taxon>
        <taxon>Amblyomminae</taxon>
        <taxon>Amblyomma</taxon>
    </lineage>
</organism>
<keyword evidence="3 4" id="KW-0539">Nucleus</keyword>
<dbReference type="SUPFAM" id="SSF46689">
    <property type="entry name" value="Homeodomain-like"/>
    <property type="match status" value="2"/>
</dbReference>
<dbReference type="InterPro" id="IPR006600">
    <property type="entry name" value="HTH_CenpB_DNA-bd_dom"/>
</dbReference>
<evidence type="ECO:0000256" key="2">
    <source>
        <dbReference type="ARBA" id="ARBA00023125"/>
    </source>
</evidence>
<dbReference type="PANTHER" id="PTHR19303:SF73">
    <property type="entry name" value="PROTEIN PDC2"/>
    <property type="match status" value="1"/>
</dbReference>